<feature type="domain" description="Farnesoic acid O-methyl transferase" evidence="4">
    <location>
        <begin position="1355"/>
        <end position="1464"/>
    </location>
</feature>
<feature type="domain" description="Farnesoic acid O-methyl transferase" evidence="4">
    <location>
        <begin position="5775"/>
        <end position="5900"/>
    </location>
</feature>
<feature type="domain" description="Farnesoic acid O-methyl transferase" evidence="4">
    <location>
        <begin position="43"/>
        <end position="173"/>
    </location>
</feature>
<feature type="chain" id="PRO_5029591190" evidence="3">
    <location>
        <begin position="24"/>
        <end position="7356"/>
    </location>
</feature>
<evidence type="ECO:0000256" key="3">
    <source>
        <dbReference type="SAM" id="SignalP"/>
    </source>
</evidence>
<feature type="domain" description="Farnesoic acid O-methyl transferase" evidence="4">
    <location>
        <begin position="6953"/>
        <end position="7094"/>
    </location>
</feature>
<feature type="domain" description="Farnesoic acid O-methyl transferase" evidence="4">
    <location>
        <begin position="1636"/>
        <end position="1752"/>
    </location>
</feature>
<organism evidence="5 6">
    <name type="scientific">Dimorphilus gyrociliatus</name>
    <dbReference type="NCBI Taxonomy" id="2664684"/>
    <lineage>
        <taxon>Eukaryota</taxon>
        <taxon>Metazoa</taxon>
        <taxon>Spiralia</taxon>
        <taxon>Lophotrochozoa</taxon>
        <taxon>Annelida</taxon>
        <taxon>Polychaeta</taxon>
        <taxon>Polychaeta incertae sedis</taxon>
        <taxon>Dinophilidae</taxon>
        <taxon>Dimorphilus</taxon>
    </lineage>
</organism>
<feature type="region of interest" description="Disordered" evidence="1">
    <location>
        <begin position="1759"/>
        <end position="1784"/>
    </location>
</feature>
<gene>
    <name evidence="5" type="ORF">DGYR_LOCUS9830</name>
</gene>
<feature type="compositionally biased region" description="Polar residues" evidence="1">
    <location>
        <begin position="7340"/>
        <end position="7356"/>
    </location>
</feature>
<feature type="domain" description="Farnesoic acid O-methyl transferase" evidence="4">
    <location>
        <begin position="2962"/>
        <end position="3053"/>
    </location>
</feature>
<feature type="domain" description="Farnesoic acid O-methyl transferase" evidence="4">
    <location>
        <begin position="6528"/>
        <end position="6642"/>
    </location>
</feature>
<proteinExistence type="predicted"/>
<keyword evidence="6" id="KW-1185">Reference proteome</keyword>
<keyword evidence="3" id="KW-0732">Signal</keyword>
<name>A0A7I8W065_9ANNE</name>
<evidence type="ECO:0000256" key="2">
    <source>
        <dbReference type="SAM" id="Phobius"/>
    </source>
</evidence>
<reference evidence="5 6" key="1">
    <citation type="submission" date="2020-08" db="EMBL/GenBank/DDBJ databases">
        <authorList>
            <person name="Hejnol A."/>
        </authorList>
    </citation>
    <scope>NUCLEOTIDE SEQUENCE [LARGE SCALE GENOMIC DNA]</scope>
</reference>
<feature type="domain" description="Farnesoic acid O-methyl transferase" evidence="4">
    <location>
        <begin position="905"/>
        <end position="992"/>
    </location>
</feature>
<evidence type="ECO:0000256" key="1">
    <source>
        <dbReference type="SAM" id="MobiDB-lite"/>
    </source>
</evidence>
<comment type="caution">
    <text evidence="5">The sequence shown here is derived from an EMBL/GenBank/DDBJ whole genome shotgun (WGS) entry which is preliminary data.</text>
</comment>
<keyword evidence="2" id="KW-0812">Transmembrane</keyword>
<protein>
    <submittedName>
        <fullName evidence="5">DgyrCDS10412</fullName>
    </submittedName>
</protein>
<feature type="domain" description="Farnesoic acid O-methyl transferase" evidence="4">
    <location>
        <begin position="5493"/>
        <end position="5608"/>
    </location>
</feature>
<feature type="domain" description="Farnesoic acid O-methyl transferase" evidence="4">
    <location>
        <begin position="204"/>
        <end position="321"/>
    </location>
</feature>
<dbReference type="Proteomes" id="UP000549394">
    <property type="component" value="Unassembled WGS sequence"/>
</dbReference>
<accession>A0A7I8W065</accession>
<feature type="signal peptide" evidence="3">
    <location>
        <begin position="1"/>
        <end position="23"/>
    </location>
</feature>
<feature type="domain" description="Farnesoic acid O-methyl transferase" evidence="4">
    <location>
        <begin position="6425"/>
        <end position="6502"/>
    </location>
</feature>
<evidence type="ECO:0000259" key="4">
    <source>
        <dbReference type="Pfam" id="PF12248"/>
    </source>
</evidence>
<dbReference type="Pfam" id="PF12248">
    <property type="entry name" value="Methyltransf_FA"/>
    <property type="match status" value="26"/>
</dbReference>
<dbReference type="PANTHER" id="PTHR36695:SF12">
    <property type="entry name" value="AGAP008648-PA"/>
    <property type="match status" value="1"/>
</dbReference>
<feature type="domain" description="Farnesoic acid O-methyl transferase" evidence="4">
    <location>
        <begin position="4895"/>
        <end position="5006"/>
    </location>
</feature>
<feature type="domain" description="Farnesoic acid O-methyl transferase" evidence="4">
    <location>
        <begin position="2551"/>
        <end position="2663"/>
    </location>
</feature>
<feature type="domain" description="Farnesoic acid O-methyl transferase" evidence="4">
    <location>
        <begin position="4604"/>
        <end position="4718"/>
    </location>
</feature>
<keyword evidence="2" id="KW-1133">Transmembrane helix</keyword>
<dbReference type="OrthoDB" id="6156557at2759"/>
<feature type="region of interest" description="Disordered" evidence="1">
    <location>
        <begin position="7334"/>
        <end position="7356"/>
    </location>
</feature>
<feature type="domain" description="Farnesoic acid O-methyl transferase" evidence="4">
    <location>
        <begin position="593"/>
        <end position="718"/>
    </location>
</feature>
<feature type="transmembrane region" description="Helical" evidence="2">
    <location>
        <begin position="7247"/>
        <end position="7270"/>
    </location>
</feature>
<feature type="domain" description="Farnesoic acid O-methyl transferase" evidence="4">
    <location>
        <begin position="5040"/>
        <end position="5162"/>
    </location>
</feature>
<feature type="domain" description="Farnesoic acid O-methyl transferase" evidence="4">
    <location>
        <begin position="2244"/>
        <end position="2374"/>
    </location>
</feature>
<evidence type="ECO:0000313" key="6">
    <source>
        <dbReference type="Proteomes" id="UP000549394"/>
    </source>
</evidence>
<sequence length="7356" mass="838495">MILRFLIALCSFFVLIKSNLVFGQEDSKEIEYLFFTPNHDDVYDYAFFTTDFERLVIKIKAENDAHLLFPSNPDFNKLKTGRYYEIIIGGSRGRKLFMRNETSQPINDFIPNLLDKNKFLTYWITWSNKTLVIGRGSEFGKNQIGKMIDEGIKFQVAGVALNTGFGSDGQWKVLKDYTKEVFLKTGSKRPLYKTIWRNFIPERTTHTFYFRVKACSDVLILLSEEEDQLNSIREIIIGKDNMKSGFRFNRTMDYTFISTTHILSCDENRDFNLYWNGREGTFELGSLNKRGNILSWTKDFDFKPKYVSVYSSENKTAIWDFPDSRGDQWTIKTDRDTISTSSSIDVQYKTFFPFDIRSCNTNVSIDLFNEPDEKVKFRLKISSVNGKISLDLMFLANNTEYKNLSSDTNEKALECFKYRSLWLSWSNKNITFGKGLDEDQFVIATWSTDEIFRPDKLYVRNVDKQQGGYIQWKFDRDNALGERIQTLSTQRPIYDEVWLNVRSKRHYVVFGLKGNAEALVLAARWQGIASVDVYEIVLGSRRNTGVQLRKGEVVIESRWIDDGILIRTQPTKPNSNLIDKYKSSWILLGSNIAVFSIKTCHSASIILSEQLKQSDKNSYEFIIDDTNGKISIKRFEGNDSVNITTKLFGYPLLNCMEPRKFWISYYDKGFNSSMYTVKLGRGSTTSQNTLIEGDFLKLSITAASFATGERNIGEWIINEHIVSSFYHHSSNLNSYDSSPWISVPNRGGLNFRVKSKDIASLVISTNRDISEESFAKEFEINKRGRVNYTSGGLFFLSPPDGNVVKGLSTDILLSDTSYSDYWLMWDSNVLWGGKGQNVGSGEKLNIIFKPDRAGLTSNKIALSSKNNTGDWIFDNDLYYEDVASIINSPLAPAFNIIVSLDRGQTAIIVAVRSCKEAYLQLHETTVDILNAFTYQIIFGGNDNTKIQIFKANNLVKEKTQVDMLSCDEFHYFWITWSDNMLKVGQGPNYGDRQLIETPIQEREHLIAYSFFAENAVDMAIPPSSWRIRKEKDHWITVVTKTARLDEFWYSMKHKTSSIFSAKSCQGIQVVLMKYKGIVSRDSLVVKVSVTRVTLSLNGVVIFEKRGRRFLNCYNEQAFYTDFWVQFQKKKEDDSEIILFGKGRSVGSVVLAHYEPDKKQLWNGIRGIGLASGIYDNTVQWKLNGYRNPYYSLWTGVPSNNSNVVYLDPRQRNYITFSLMVCQSVKLLLLRSPPLNTNSDSIEFSVGNTDNIIVRLSDQQNPYFISSNIFLSCNVQQQFWIEWESDVLKIGIGEPFLRILDDITASITNYTAFALQSSSQADQGRWLFDQQQSNHLQQLTKPNMNLRDLWVPVKEKFVVLNVISEHKLHILLAETSRIYDRNAYHIEILKTKISIREGLWGHIKASSNITSVLSNKWPRSLWIAWDRSNLVAVGTGGVRHEHVLVKWTDASIVDISSVTVSTFENARAIVDYVNEDGTSYLITAEHQNFEYAGIIFPKNTDLLQFEVSSEEAAVINLKNERIQSDKSYDIRFEKYQLIVTSGSNVTKSENIPFSLHPYILRPFWIIWDKEILSIGTGKYSDGQEILTIKDSMTAFSHARFNGNKTDWRVPKENAAEFFSRSYVNKILTWIGYRSSNSQEFSVRSGREIFMILTSTPLSDRPPFIKIILGANQNKESKFIYTQADGKSFNRTFPQSNVISPSQMRRFLLTTDDKRILLRRMDTNQEIISVTLEDKDAFFMNSIGISGFAQWRFHNDQLPPSISTTPRTTPNPNTVTKPSDIPTTESPIFKPDENTILLETKSSMYTNVSMVSNAFYGSIMSCNQTEMILARFPKFLERDYVKIIFNMDFIEIICPGCELNNKTYNESNMFSCTNSLNFWIKHEQLSSIMIGRGRIIGQDILINLNARLPYELKGIELRSSSLAKWRFQRSSIMDVEFLSKDGVTSTIYENHRSFLIFAVNFQLPNEAYVRLTTDTANGPLSYRFNISKETVQVNFQDEIVASARINLYAYRYPLKYMWISWYNKVLRFGRGSIVGDGVILTTDIAQIPQFSRFHSFNFYSKATSRWRFTNYNDGDLMISTRERSSSSRAPYGLTGLNAGFIWKVLGCSDATIEFKAYPNSGTYGVHKINLAPEGDTEKVRIDLMNSIGGGVVKNVNTSISSVLSCYSLRSYWVHLLNGTFIMGRGEEVLKNEILRLHEQGAGASWKEVSIGARTAGQTFDILYIFSKTLLTDFQFETRTKNHIKDYWIAANEQLSFSVLACGNVRLILSPFPRTVSPNSIAIIIGKREKNDTLIEIGDVGRRNVTSIVVPDDILVCLNPSAFWIHWNNGLVRLGKGYVLEESFLLAHDISHIPDSTEVRNVGMSTDKVPYGEWHIKTYSETPMYKYITHSRTTFKDNFFRLPSDSNQLIFRIRAEANAFINLSEDTPGDPGKAHSVQIGISVNNRICTIGEVGQDPDSKNTGRIIDSFRFVQFWIQWNSKMIEFGFGSDFNQMTIMAYNMKTETDLDLISFRTELNRGEWFIPYNLFRSSIFKTVKAVDSKLYDNIWIRPRESALTFEVQSESDATVLLSPARNFSRQNDYELTFGAENNTRTILKLLKDHSILSNISTKNILSSNKFTPLWINWLRQQTLGFGRGLILDKSIIDEWSSNESNSHTITELSFSSLNQADWLTFRDVGKMIKLSFQNTEALYPLRKNIVLVIRSCSDLEIKLRSIDEEEFKVIFKITQYDVTINGQSITTTTRDYPGLLSCSEPAPIWLDWSGSQLAIGRGTVVLQQVVLTATWTKKSLDIIKFESANDGIYSVMRSLVYKVIARIKKKKTFSISVPGENFIELKVQSGEEFNVILSHIPSLLKSSSYRIRFQRFRVEIYKNEQLKRFGPFSFVSSNRYRDITIGWENGLIQVGISKTIPLIYWQDSNPLLVTEVSAYSKNGLFIFSKAGVNTVHGYVESRDKGNRIVLNENQDIWRFDVAACDDVSIILTRGDLSDDNIEIRIGTNDNLNTEIRRTVGGEVMNRTVTPNILKCERLDAFWLSWRGGLIELGQTNKNKVLVSWKSDLNRNHRSLLLRIHSKNSVSSYWQYTYNNVQLISFSAHQRFYSWTWIMVNERRNFVFSVKACTGVILYLSQEDRIHFKNSLRLEIGTSSSNEAKLFRVDNSTAIASSSKKSLLFCADYRTFWIEWNDSKYFGVGQGGEIGKNLILEANNHEIPIHSLGFANKKDKIDYEIVNSFGNTLNIAPVDSDKSDFIRMNVTESKVKFGVRACNDANIRMYSNFEIENSTFEANLGIEKNTKTSLQSTIERKVETTPKILDCEIDRLFYIENNGNETTIFKGDKMIFLSKVKDRSEFKSVSFGVRDKRAIYSISWDGETAARVNTVGDNNRLGQVWISTLGKNSIVFYVQTSKSINLFATNIPNFYEDLSYRISITRDEESKIEVFQRMIKSPFEKLLCIKDTPPLLDENKIRSFWFEWHHKELSLGVGEVTGENTILNCSINNANAVNAISFHSSSTNATWYFGNSSVPVDNSPIPTLPPLPNIMQDNQIYAITSNGRENGLAVFTDQNSLVFEVQACMKAIIEMARVSDGFQRQEYAEITLDYLPDKARIEIRTNNNGKREDITTGNLLDCDISKKFWITWGSTKNGSDYTGYLRMGKGVDVGEEEIFERLHPFFKSLNFFQLYGKEISDGKGIWRVLANSARSFKKMTNTNFQRNVFQQSVYDTRESVIGVQASKDAFILLTDEWTSQSVLFEIGINVKDSNLVSIEDKRTGITVNTTERHLISENKTEYFWFRWEKGTVTIGKGYKIGQKVLLIHDKGDTASVVGFGLATKDTTGLWTIPNDLNQDYTIRNPNDNEYRHSLITHIVKTHIEFSIRSMSGSKVMLLPYEPQPLHLGPLKKLNNSYEIVFSPLGNNSIGIKLAGSSQYLGLQSFKSSILSPQTLRKFWVSWSDSHLRVGSGAYPNNEAIKVARSSVSVNSISFASDAPTNASLNEIRLPVNYVPALDIFNKESPVVYDKIWKNLIGKKDIVFTIRTCKRFSIVLSEFAVANDQAIEIVITSGGNSEIRSGVNGAIILRREVGNVLQCSAWKTFWLSWRRRYVALGLGPDPGYETLLNTRHINITRITAASFDSPEEISWKFDEQEEDIMEIYSHRDLGDRNSYHDIWFSTIRNEVEFSVRSCKTVRIAITDDPLLNELKKATQVIIMNDKVVFRDREANKTKSISNVINCREFRTLIIQYKPITQELILKAQQSNQIILKEKMKYVEMNFIRIGSDEDAQWRYSKSQGVVHQVKTTSSTIWQVLRWNIEKRRSMVFDVIACADARMGFYSTILQGVVTTGFTVILGDDGNRKIYVKEQNSIIGEAEFKEDLLNCNLTRRFYVSWSKHEILVGRGDIIGANTLVKANRRQKDTIRYLSVTSGTLAAPVDTIIWRFMDFEGDEFTFPNTIGPSNDRTTINIAIPPHRLSMDFKLLSCRGGVLNLHESDEFSVPNYQININMEGDGLLRLYKRKSQKLELLDETVVDNLVTCSTARSFFVSWKDGLFIISSSMKQHGDTIFIEVKDSSPLPIFFSQLRSDQSDRISFYQLQRTVAQEITFKRDLSTAEKDLGSWFTPSTMTKLVFGLKSCNRVSIIFAPFVGILRYQTYELRIGTSSNRYTIFLRHSDKSTTIASQSTPRILDCNEMRYFWLEWKYNAISFGKGTIVSQQRVIEFRSTENMDIKALRFASPTSYTFKWMQFNSEVHRIQTTNDNDGPLIVPFNKNLLIFQLEADLGASIELVNISDSTQSLAQAIIGNSNSDNLIIKVHGVTNVTANIPGLIALNRYKTFWMSWDKDSIRLGSGEPYENEIAKTLFGLEDATGYILKTIYETYASRWLIFPSDVNFLMAYGGKNRIFGSIWLGVTTYDSYYFSVKANEYAKLNLASIIGNIKERDYTITIGADSNRKIEIAYKNEIKETRFFNNPLNSLTETSFWLSWVDENLSLGFGTSIGNYQLISWKRDKDDIIPINGIALGAGKDKPIDNSWKIIRPDYGEVVDVFTPNVYNYDKTWFMPQKEYVEFGVQICHDAHIALSQEAGVTNKNTYEIVLGGGRNTFSEIRRRRQGSTAVHVRTRNIVNCYEMRKFWIKFSNSELSVGAGSYKNNSEPFMAHNVNASLNIPYISFSAGFGNDGRWQIAQDDIRWMQTSTKKNELVKYVGVTRVARELVQFGVKACSEAQISLSTIPGETKTLTYSVRMGYDNQVQVFKDLTLIKSVNYERFLECDQFIPIWISWDGANIRLGRSEEPGDNKVIEAFLGEQANVNGLSMISNVDASWEFLFENSTSQLPPTLPPVTPILPEGEYLELQSPNIYLYGKSSFTVSEEYITFFVQAKNDAFLALTSIPGDYEIAAYEILIGGAKNTKTEIRPGIMQPAVRSKQTPRILNETTPKAFWISWRDNIVQVGEGTEVFKKTIITWFNHRQQTIRSVGITTGFGSTGKWYFPRDMPLYTELSRKMNDVAFSMKSTFKHWILFAVRACQNVEITFGRTIDDGGVYILYVGRNNEKTELEDVAGNKKLVSVSTPNILSCTEKRFFWISWIDQISFGTSSTINEKVVLEWGHSLYNITSVTAISSDDKESEWAIDHFTSSTLSVTGTSGFSMSMQKRPWFSFLVKSCGNAQLEFKVDNATEKETSHKLIFGTDRNSKTVLKRINGNSEVILAQNSTDKILDCSEYRPFWVSIIAKDRDKKRWIVGIGTDIEQNIIIDVDEEFPLEVTDVQIAPGFSYWQFERRSERSLMWNSGRIKSFNRVQLHTVNRDSIVFDVFTTKYVYLLLEEYARVPSYRSYQVSIGGTRNEVIEVRNGISGPVLHSVPGNPNLVSSQRWNNFWISWKNGFLEFGKGTKVGVRKLMSWKMAPLYNIRVVSFSTGHGYMGKWRLPPITDGELISTRTHNSYHLDRFVMIPLQPYIELSVTAGYSILPFSSPVCHISLIENPENITDRYYLITMKSAAFGGSYVKVQKIIDGKVIKDHNETVNLVNSQEMKKIWISWKSGVIKLGRGSWGSKEVITFDDSENWINTNALSFTGDIFSPATWLISKHLSSEVYSYQSPNSYLPDTHLTAPSDKTFLFSVRCRYGARLILSQTATNTREVIYEIIIGDYINTVTRIRRKKERFTNIEEVRTPTPNILSDEEKRPFWLSWKHDIVSFGRGHVVGRETVIEFIESSNDMLPINFLSLASNGIVKAEYFFGTDQEKIFGLQSPAVYDQYNNHRLRIDNTKQTLFSIRSCSQSHVGIFQKDPTRARLELEIGANGNKDTILRDLQSNRELKEEVTPDILNCRAFTKFWLSWINDLKFGVGEIFYENTILTWTPTNNNFLSEFTELAFSGDRRFEAEWKIHSTSNYQLLAKTLSDINALQTYVTVPIINVLNFEVKSDEIVMLGLHQWLGVSMGMYKLSLEKNAIELKESSNTLKRIDIDNDQLISADERRPFWIEWTKTRISVGKGESVGGDLILNYNSSVRDIKAISLTSTRNDADWLIDKESISPFHTIIASNTLEYKNGWIISSTNSLEFRIRAKSDAYIALAEEVGVVPPNPSTTYEIIIGKDNQRSVIRRSINSTDLEENQTPNILSDTLYKTFWLSWEENKIQLGIGNRGVSQPIITLRNATRRVRSVHFAMSTSCQDICTGKFRFEKYKVNSITVHTPDSSVYSRYWASIENNYAILKVSAERNAIILLSNGEGISGNSSYELSYGSFDNSALMIKEQADSFYYPFDIKILNSPIPTTIWIKWDKESITLGKGGVLNSNVFVQHYFRYPPIVVRAISVKTEDNEGIWNLNNLEEDQLVSKTSKSKKSGPYEVKTKSLTTKIKTCSQANITFTDKDSNIMASAILNTFDHKSILFVRKNNVLAEVKKVQTPNLFTCGEKRLWMTWSKGLRIGYGEINQNLFLAYTSKSLLSFSNDIATITSADLITNSDAVWTTSRSEINYVQFSINDKSSYSNQETVRVSGRNNIIASIKGCKNAFVALANYENNLQNNTYEVAIGINGNSRLAVRSSIGGRNEDSIIGNFLDCQKWKNFTINWNFTQTLQSVEYRLQVQGNSDGYLIDWKIPSNKVHDVNVIRFTSEDAQWRFYTDDEYISGPNKTDPRPTPLVTKATTLSMDFTTQDQTSATTPTTKTTTLPTSTTIKTTTSKPTTPTTPKKTTVSTTQTTTKKATTPTTPKKTTTIISTTRTTTKRPTTTKKPTTTSIRTTTFKLSTTRITQTTKLSTKPIDQVQPTNRKGLSSGSKAAIAIGVIICLVLIVIIILAIIRFKPEVGENLNRKWQNLKNYSRSDGTTPIRNSTQDFTEDSSLSVSNDFINPVYKANKPEGEAIHLPDIKMSATKSETGGASSKAYSEE</sequence>
<dbReference type="PANTHER" id="PTHR36695">
    <property type="entry name" value="AGAP008648-PA"/>
    <property type="match status" value="1"/>
</dbReference>
<feature type="compositionally biased region" description="Low complexity" evidence="1">
    <location>
        <begin position="7127"/>
        <end position="7181"/>
    </location>
</feature>
<evidence type="ECO:0000313" key="5">
    <source>
        <dbReference type="EMBL" id="CAD5121951.1"/>
    </source>
</evidence>
<feature type="domain" description="Farnesoic acid O-methyl transferase" evidence="4">
    <location>
        <begin position="5347"/>
        <end position="5466"/>
    </location>
</feature>
<feature type="compositionally biased region" description="Low complexity" evidence="1">
    <location>
        <begin position="1759"/>
        <end position="1777"/>
    </location>
</feature>
<feature type="domain" description="Farnesoic acid O-methyl transferase" evidence="4">
    <location>
        <begin position="6071"/>
        <end position="6211"/>
    </location>
</feature>
<feature type="domain" description="Farnesoic acid O-methyl transferase" evidence="4">
    <location>
        <begin position="3709"/>
        <end position="3830"/>
    </location>
</feature>
<feature type="domain" description="Farnesoic acid O-methyl transferase" evidence="4">
    <location>
        <begin position="6677"/>
        <end position="6795"/>
    </location>
</feature>
<feature type="domain" description="Farnesoic acid O-methyl transferase" evidence="4">
    <location>
        <begin position="2399"/>
        <end position="2520"/>
    </location>
</feature>
<dbReference type="InterPro" id="IPR022041">
    <property type="entry name" value="Methyltransf_FA"/>
</dbReference>
<feature type="region of interest" description="Disordered" evidence="1">
    <location>
        <begin position="7123"/>
        <end position="7181"/>
    </location>
</feature>
<feature type="domain" description="Farnesoic acid O-methyl transferase" evidence="4">
    <location>
        <begin position="3388"/>
        <end position="3511"/>
    </location>
</feature>
<feature type="domain" description="Farnesoic acid O-methyl transferase" evidence="4">
    <location>
        <begin position="3098"/>
        <end position="3224"/>
    </location>
</feature>
<keyword evidence="2" id="KW-0472">Membrane</keyword>
<dbReference type="EMBL" id="CAJFCJ010000015">
    <property type="protein sequence ID" value="CAD5121951.1"/>
    <property type="molecule type" value="Genomic_DNA"/>
</dbReference>
<feature type="domain" description="Farnesoic acid O-methyl transferase" evidence="4">
    <location>
        <begin position="5950"/>
        <end position="6059"/>
    </location>
</feature>
<feature type="domain" description="Farnesoic acid O-methyl transferase" evidence="4">
    <location>
        <begin position="6237"/>
        <end position="6335"/>
    </location>
</feature>